<feature type="compositionally biased region" description="Polar residues" evidence="1">
    <location>
        <begin position="241"/>
        <end position="257"/>
    </location>
</feature>
<feature type="compositionally biased region" description="Acidic residues" evidence="1">
    <location>
        <begin position="437"/>
        <end position="447"/>
    </location>
</feature>
<feature type="region of interest" description="Disordered" evidence="1">
    <location>
        <begin position="399"/>
        <end position="523"/>
    </location>
</feature>
<feature type="compositionally biased region" description="Polar residues" evidence="1">
    <location>
        <begin position="100"/>
        <end position="110"/>
    </location>
</feature>
<dbReference type="EMBL" id="CP051142">
    <property type="protein sequence ID" value="QIX00385.1"/>
    <property type="molecule type" value="Genomic_DNA"/>
</dbReference>
<organism evidence="2 3">
    <name type="scientific">Peltaster fructicola</name>
    <dbReference type="NCBI Taxonomy" id="286661"/>
    <lineage>
        <taxon>Eukaryota</taxon>
        <taxon>Fungi</taxon>
        <taxon>Dikarya</taxon>
        <taxon>Ascomycota</taxon>
        <taxon>Pezizomycotina</taxon>
        <taxon>Dothideomycetes</taxon>
        <taxon>Dothideomycetes incertae sedis</taxon>
        <taxon>Peltaster</taxon>
    </lineage>
</organism>
<reference evidence="2 3" key="1">
    <citation type="journal article" date="2016" name="Sci. Rep.">
        <title>Peltaster fructicola genome reveals evolution from an invasive phytopathogen to an ectophytic parasite.</title>
        <authorList>
            <person name="Xu C."/>
            <person name="Chen H."/>
            <person name="Gleason M.L."/>
            <person name="Xu J.R."/>
            <person name="Liu H."/>
            <person name="Zhang R."/>
            <person name="Sun G."/>
        </authorList>
    </citation>
    <scope>NUCLEOTIDE SEQUENCE [LARGE SCALE GENOMIC DNA]</scope>
    <source>
        <strain evidence="2 3">LNHT1506</strain>
    </source>
</reference>
<evidence type="ECO:0000313" key="3">
    <source>
        <dbReference type="Proteomes" id="UP000503462"/>
    </source>
</evidence>
<evidence type="ECO:0000313" key="2">
    <source>
        <dbReference type="EMBL" id="QIX00385.1"/>
    </source>
</evidence>
<feature type="region of interest" description="Disordered" evidence="1">
    <location>
        <begin position="58"/>
        <end position="150"/>
    </location>
</feature>
<name>A0A6H0Y0E3_9PEZI</name>
<feature type="region of interest" description="Disordered" evidence="1">
    <location>
        <begin position="270"/>
        <end position="294"/>
    </location>
</feature>
<accession>A0A6H0Y0E3</accession>
<feature type="region of interest" description="Disordered" evidence="1">
    <location>
        <begin position="238"/>
        <end position="258"/>
    </location>
</feature>
<keyword evidence="3" id="KW-1185">Reference proteome</keyword>
<dbReference type="AlphaFoldDB" id="A0A6H0Y0E3"/>
<feature type="region of interest" description="Disordered" evidence="1">
    <location>
        <begin position="176"/>
        <end position="197"/>
    </location>
</feature>
<proteinExistence type="predicted"/>
<feature type="compositionally biased region" description="Basic and acidic residues" evidence="1">
    <location>
        <begin position="1"/>
        <end position="23"/>
    </location>
</feature>
<dbReference type="Proteomes" id="UP000503462">
    <property type="component" value="Chromosome 4"/>
</dbReference>
<feature type="compositionally biased region" description="Polar residues" evidence="1">
    <location>
        <begin position="492"/>
        <end position="507"/>
    </location>
</feature>
<feature type="region of interest" description="Disordered" evidence="1">
    <location>
        <begin position="1"/>
        <end position="37"/>
    </location>
</feature>
<feature type="compositionally biased region" description="Basic and acidic residues" evidence="1">
    <location>
        <begin position="405"/>
        <end position="434"/>
    </location>
</feature>
<feature type="compositionally biased region" description="Basic residues" evidence="1">
    <location>
        <begin position="77"/>
        <end position="93"/>
    </location>
</feature>
<feature type="compositionally biased region" description="Polar residues" evidence="1">
    <location>
        <begin position="275"/>
        <end position="294"/>
    </location>
</feature>
<evidence type="ECO:0000256" key="1">
    <source>
        <dbReference type="SAM" id="MobiDB-lite"/>
    </source>
</evidence>
<gene>
    <name evidence="2" type="ORF">AMS68_005902</name>
</gene>
<sequence>MKTISDESSAKNAKEEKVKEKVSDNTAGSLSHFSKELQDQVRLKARCSAWNDRKSLKELESAHVQQQVKNKKEEKKQKQHEKHTHKGSKHSGLRKIVESAQESLADSASLRQLEEASEQAPLQGMRSVKRQHESPAKTSTKRTKHGPYAHMASYEDSVAAIQRRISMLLNEPTIRPSSASTLHSSEESDKPSISPFSTRLAEARRLNARAEALVQSLAPDQDIPLDAVQLPTCKSQKIDGSLSSQHSHMQHPKNLSESVEDAAITKLASSHDAKTLSTRSIKSHNSVVHDTQNLDNLGKARSECDDLMQKESPNKQSTRAALSSPDCSVINLPTRSVSLDSAPRLPLTTDSLAELQRSLLSMSLDTRILLHSAISNSVQNEYSVTASQLASRSCSIPEQVANQRSVKEAGDLNDDDKTRGDSIRESATDVDRAAGTENEEEGQEDDQPAVVTVGADNLEYDDQSPASSAGDENPSDYDDGAGMSAGDEILQTMDQTTGVSAISSSAGSEELSPGNDDLKDSLVNSQASGVVQIEDMSAAVPAYTDDKQVKDDLAGSGFSDDAQRENKSAFVEADPNGDHSSPGSIDEGWEVIEAAKR</sequence>
<feature type="region of interest" description="Disordered" evidence="1">
    <location>
        <begin position="550"/>
        <end position="597"/>
    </location>
</feature>
<protein>
    <submittedName>
        <fullName evidence="2">Uncharacterized protein</fullName>
    </submittedName>
</protein>